<keyword evidence="3" id="KW-1133">Transmembrane helix</keyword>
<dbReference type="Proteomes" id="UP000673691">
    <property type="component" value="Unassembled WGS sequence"/>
</dbReference>
<organism evidence="7 8">
    <name type="scientific">Olpidium bornovanus</name>
    <dbReference type="NCBI Taxonomy" id="278681"/>
    <lineage>
        <taxon>Eukaryota</taxon>
        <taxon>Fungi</taxon>
        <taxon>Fungi incertae sedis</taxon>
        <taxon>Olpidiomycota</taxon>
        <taxon>Olpidiomycotina</taxon>
        <taxon>Olpidiomycetes</taxon>
        <taxon>Olpidiales</taxon>
        <taxon>Olpidiaceae</taxon>
        <taxon>Olpidium</taxon>
    </lineage>
</organism>
<evidence type="ECO:0000259" key="6">
    <source>
        <dbReference type="Pfam" id="PF01490"/>
    </source>
</evidence>
<dbReference type="InterPro" id="IPR013057">
    <property type="entry name" value="AA_transpt_TM"/>
</dbReference>
<keyword evidence="4" id="KW-0472">Membrane</keyword>
<feature type="domain" description="Amino acid transporter transmembrane" evidence="6">
    <location>
        <begin position="135"/>
        <end position="175"/>
    </location>
</feature>
<sequence length="178" mass="19486">MGGSMVRDVYKWYETATGAGAVSLKRSRSHNDAHDSRRTAAPSHDHGGDQNMKTPGGFRRQFVHSRAKLDGRKPPRTTSSFLGFLHAQGRFDGEYPPELERDVSGPPYVCPERIFVEAAVNNPDVAVEDPTPKQHQISATKACLMMLKGFVGTGVLFLPKAFAHGGFLFSLATLICEL</sequence>
<protein>
    <recommendedName>
        <fullName evidence="6">Amino acid transporter transmembrane domain-containing protein</fullName>
    </recommendedName>
</protein>
<evidence type="ECO:0000256" key="1">
    <source>
        <dbReference type="ARBA" id="ARBA00004370"/>
    </source>
</evidence>
<feature type="compositionally biased region" description="Basic and acidic residues" evidence="5">
    <location>
        <begin position="29"/>
        <end position="48"/>
    </location>
</feature>
<dbReference type="AlphaFoldDB" id="A0A8H8DI61"/>
<dbReference type="GO" id="GO:0016020">
    <property type="term" value="C:membrane"/>
    <property type="evidence" value="ECO:0007669"/>
    <property type="project" value="UniProtKB-SubCell"/>
</dbReference>
<dbReference type="OrthoDB" id="1684102at2759"/>
<reference evidence="7 8" key="1">
    <citation type="journal article" name="Sci. Rep.">
        <title>Genome-scale phylogenetic analyses confirm Olpidium as the closest living zoosporic fungus to the non-flagellated, terrestrial fungi.</title>
        <authorList>
            <person name="Chang Y."/>
            <person name="Rochon D."/>
            <person name="Sekimoto S."/>
            <person name="Wang Y."/>
            <person name="Chovatia M."/>
            <person name="Sandor L."/>
            <person name="Salamov A."/>
            <person name="Grigoriev I.V."/>
            <person name="Stajich J.E."/>
            <person name="Spatafora J.W."/>
        </authorList>
    </citation>
    <scope>NUCLEOTIDE SEQUENCE [LARGE SCALE GENOMIC DNA]</scope>
    <source>
        <strain evidence="7">S191</strain>
    </source>
</reference>
<accession>A0A8H8DI61</accession>
<evidence type="ECO:0000313" key="8">
    <source>
        <dbReference type="Proteomes" id="UP000673691"/>
    </source>
</evidence>
<evidence type="ECO:0000256" key="2">
    <source>
        <dbReference type="ARBA" id="ARBA00022692"/>
    </source>
</evidence>
<evidence type="ECO:0000256" key="4">
    <source>
        <dbReference type="ARBA" id="ARBA00023136"/>
    </source>
</evidence>
<dbReference type="EMBL" id="JAEFCI010007212">
    <property type="protein sequence ID" value="KAG5459203.1"/>
    <property type="molecule type" value="Genomic_DNA"/>
</dbReference>
<evidence type="ECO:0000256" key="3">
    <source>
        <dbReference type="ARBA" id="ARBA00022989"/>
    </source>
</evidence>
<dbReference type="Pfam" id="PF01490">
    <property type="entry name" value="Aa_trans"/>
    <property type="match status" value="1"/>
</dbReference>
<feature type="region of interest" description="Disordered" evidence="5">
    <location>
        <begin position="23"/>
        <end position="57"/>
    </location>
</feature>
<keyword evidence="2" id="KW-0812">Transmembrane</keyword>
<evidence type="ECO:0000313" key="7">
    <source>
        <dbReference type="EMBL" id="KAG5459203.1"/>
    </source>
</evidence>
<comment type="subcellular location">
    <subcellularLocation>
        <location evidence="1">Membrane</location>
    </subcellularLocation>
</comment>
<proteinExistence type="predicted"/>
<name>A0A8H8DI61_9FUNG</name>
<gene>
    <name evidence="7" type="ORF">BJ554DRAFT_422</name>
</gene>
<evidence type="ECO:0000256" key="5">
    <source>
        <dbReference type="SAM" id="MobiDB-lite"/>
    </source>
</evidence>
<comment type="caution">
    <text evidence="7">The sequence shown here is derived from an EMBL/GenBank/DDBJ whole genome shotgun (WGS) entry which is preliminary data.</text>
</comment>
<keyword evidence="8" id="KW-1185">Reference proteome</keyword>